<dbReference type="GO" id="GO:0005739">
    <property type="term" value="C:mitochondrion"/>
    <property type="evidence" value="ECO:0000318"/>
    <property type="project" value="GO_Central"/>
</dbReference>
<dbReference type="SUPFAM" id="SSF48452">
    <property type="entry name" value="TPR-like"/>
    <property type="match status" value="1"/>
</dbReference>
<dbReference type="GeneID" id="110776835"/>
<dbReference type="InterPro" id="IPR002885">
    <property type="entry name" value="PPR_rpt"/>
</dbReference>
<gene>
    <name evidence="5" type="primary">LOC110776835</name>
</gene>
<evidence type="ECO:0000313" key="4">
    <source>
        <dbReference type="Proteomes" id="UP000813463"/>
    </source>
</evidence>
<evidence type="ECO:0000256" key="1">
    <source>
        <dbReference type="ARBA" id="ARBA00007626"/>
    </source>
</evidence>
<name>A0A9R0HU50_SPIOL</name>
<proteinExistence type="inferred from homology"/>
<dbReference type="RefSeq" id="XP_021837088.2">
    <property type="nucleotide sequence ID" value="XM_021981396.2"/>
</dbReference>
<dbReference type="KEGG" id="soe:110776835"/>
<feature type="repeat" description="PPR" evidence="3">
    <location>
        <begin position="144"/>
        <end position="178"/>
    </location>
</feature>
<evidence type="ECO:0000256" key="3">
    <source>
        <dbReference type="PROSITE-ProRule" id="PRU00708"/>
    </source>
</evidence>
<dbReference type="NCBIfam" id="TIGR00756">
    <property type="entry name" value="PPR"/>
    <property type="match status" value="1"/>
</dbReference>
<sequence>MVIHKFKLLTTNSRQISGSSQIFRRLCTSMSEKPPAVPRELDKHTLYSRLSSIWSTGEKIPDILDQFSRNNSNKSTKYNDDLVFCIKKFRKYRRYQNCLEILEWMEKSKMDHSEHGLHLNILCKVKGIDEAEKFFDSLPPGVKKGFLYGALLNCYCSNKMTDKALAIFEKMDEMKYASNDVAFSNLMCLYMKVEQPEKVPPLIEEMKRRNIPLSSISYQTWMQSYACCNDLEGVERVMNEAQKHESIKDEWKLYANFASAYIKAGQNQKAHPSLKKAEEILDAIYPDRIAYHHLISLYASVGDLESVTRAWGKLKSKFKACNNISYICMLHALSKVDNIEQLKICFEEWKSKYQSYDLRIPSIVIGAYLRHDMLEEAEQLLKDATERSGKKVWNAHVSFMYYFLRKRLINSAFRHLEVAMANQWKPLDGSLDPFIEYFIEEKDVYSAKQFCQILGKGHPLLSSAYLGLLRTYAAAGKTAPELRQMLVQDGANIGTEHKELLEKVCPN</sequence>
<reference evidence="4" key="1">
    <citation type="journal article" date="2021" name="Nat. Commun.">
        <title>Genomic analyses provide insights into spinach domestication and the genetic basis of agronomic traits.</title>
        <authorList>
            <person name="Cai X."/>
            <person name="Sun X."/>
            <person name="Xu C."/>
            <person name="Sun H."/>
            <person name="Wang X."/>
            <person name="Ge C."/>
            <person name="Zhang Z."/>
            <person name="Wang Q."/>
            <person name="Fei Z."/>
            <person name="Jiao C."/>
            <person name="Wang Q."/>
        </authorList>
    </citation>
    <scope>NUCLEOTIDE SEQUENCE [LARGE SCALE GENOMIC DNA]</scope>
    <source>
        <strain evidence="4">cv. Varoflay</strain>
    </source>
</reference>
<dbReference type="PROSITE" id="PS51375">
    <property type="entry name" value="PPR"/>
    <property type="match status" value="1"/>
</dbReference>
<accession>A0A9R0HU50</accession>
<keyword evidence="2" id="KW-0677">Repeat</keyword>
<protein>
    <submittedName>
        <fullName evidence="5">Pentatricopeptide repeat-containing protein At4g01990, mitochondrial</fullName>
    </submittedName>
</protein>
<dbReference type="AlphaFoldDB" id="A0A9R0HU50"/>
<reference evidence="5" key="2">
    <citation type="submission" date="2025-08" db="UniProtKB">
        <authorList>
            <consortium name="RefSeq"/>
        </authorList>
    </citation>
    <scope>IDENTIFICATION</scope>
    <source>
        <tissue evidence="5">Leaf</tissue>
    </source>
</reference>
<dbReference type="PANTHER" id="PTHR45717">
    <property type="entry name" value="OS12G0527900 PROTEIN"/>
    <property type="match status" value="1"/>
</dbReference>
<evidence type="ECO:0000256" key="2">
    <source>
        <dbReference type="ARBA" id="ARBA00022737"/>
    </source>
</evidence>
<dbReference type="Gene3D" id="1.25.40.10">
    <property type="entry name" value="Tetratricopeptide repeat domain"/>
    <property type="match status" value="2"/>
</dbReference>
<organism evidence="4 5">
    <name type="scientific">Spinacia oleracea</name>
    <name type="common">Spinach</name>
    <dbReference type="NCBI Taxonomy" id="3562"/>
    <lineage>
        <taxon>Eukaryota</taxon>
        <taxon>Viridiplantae</taxon>
        <taxon>Streptophyta</taxon>
        <taxon>Embryophyta</taxon>
        <taxon>Tracheophyta</taxon>
        <taxon>Spermatophyta</taxon>
        <taxon>Magnoliopsida</taxon>
        <taxon>eudicotyledons</taxon>
        <taxon>Gunneridae</taxon>
        <taxon>Pentapetalae</taxon>
        <taxon>Caryophyllales</taxon>
        <taxon>Chenopodiaceae</taxon>
        <taxon>Chenopodioideae</taxon>
        <taxon>Anserineae</taxon>
        <taxon>Spinacia</taxon>
    </lineage>
</organism>
<comment type="similarity">
    <text evidence="1">Belongs to the PPR family. P subfamily.</text>
</comment>
<dbReference type="InterPro" id="IPR011990">
    <property type="entry name" value="TPR-like_helical_dom_sf"/>
</dbReference>
<dbReference type="Pfam" id="PF01535">
    <property type="entry name" value="PPR"/>
    <property type="match status" value="2"/>
</dbReference>
<dbReference type="GO" id="GO:0003729">
    <property type="term" value="F:mRNA binding"/>
    <property type="evidence" value="ECO:0007669"/>
    <property type="project" value="UniProtKB-ARBA"/>
</dbReference>
<dbReference type="PANTHER" id="PTHR45717:SF8">
    <property type="entry name" value="OS01G0301000 PROTEIN"/>
    <property type="match status" value="1"/>
</dbReference>
<dbReference type="Proteomes" id="UP000813463">
    <property type="component" value="Chromosome 5"/>
</dbReference>
<keyword evidence="4" id="KW-1185">Reference proteome</keyword>
<evidence type="ECO:0000313" key="5">
    <source>
        <dbReference type="RefSeq" id="XP_021837088.2"/>
    </source>
</evidence>